<keyword evidence="7 9" id="KW-0378">Hydrolase</keyword>
<feature type="domain" description="RNase III" evidence="12">
    <location>
        <begin position="54"/>
        <end position="179"/>
    </location>
</feature>
<dbReference type="GO" id="GO:0019843">
    <property type="term" value="F:rRNA binding"/>
    <property type="evidence" value="ECO:0007669"/>
    <property type="project" value="UniProtKB-KW"/>
</dbReference>
<keyword evidence="5 9" id="KW-0540">Nuclease</keyword>
<dbReference type="PROSITE" id="PS50137">
    <property type="entry name" value="DS_RBD"/>
    <property type="match status" value="1"/>
</dbReference>
<gene>
    <name evidence="9 13" type="primary">rnc</name>
    <name evidence="13" type="ORF">D1164_22230</name>
</gene>
<feature type="binding site" evidence="9">
    <location>
        <position position="168"/>
    </location>
    <ligand>
        <name>Mg(2+)</name>
        <dbReference type="ChEBI" id="CHEBI:18420"/>
    </ligand>
</feature>
<evidence type="ECO:0000256" key="8">
    <source>
        <dbReference type="ARBA" id="ARBA00022884"/>
    </source>
</evidence>
<dbReference type="PANTHER" id="PTHR11207">
    <property type="entry name" value="RIBONUCLEASE III"/>
    <property type="match status" value="1"/>
</dbReference>
<keyword evidence="9" id="KW-0699">rRNA-binding</keyword>
<feature type="compositionally biased region" description="Basic and acidic residues" evidence="10">
    <location>
        <begin position="247"/>
        <end position="263"/>
    </location>
</feature>
<feature type="active site" evidence="9">
    <location>
        <position position="168"/>
    </location>
</feature>
<dbReference type="GO" id="GO:0006364">
    <property type="term" value="P:rRNA processing"/>
    <property type="evidence" value="ECO:0007669"/>
    <property type="project" value="UniProtKB-UniRule"/>
</dbReference>
<dbReference type="CDD" id="cd10845">
    <property type="entry name" value="DSRM_RNAse_III_family"/>
    <property type="match status" value="1"/>
</dbReference>
<organism evidence="13 14">
    <name type="scientific">Mariniphaga sediminis</name>
    <dbReference type="NCBI Taxonomy" id="1628158"/>
    <lineage>
        <taxon>Bacteria</taxon>
        <taxon>Pseudomonadati</taxon>
        <taxon>Bacteroidota</taxon>
        <taxon>Bacteroidia</taxon>
        <taxon>Marinilabiliales</taxon>
        <taxon>Prolixibacteraceae</taxon>
        <taxon>Mariniphaga</taxon>
    </lineage>
</organism>
<proteinExistence type="inferred from homology"/>
<dbReference type="CDD" id="cd00593">
    <property type="entry name" value="RIBOc"/>
    <property type="match status" value="1"/>
</dbReference>
<evidence type="ECO:0000256" key="10">
    <source>
        <dbReference type="SAM" id="MobiDB-lite"/>
    </source>
</evidence>
<dbReference type="InterPro" id="IPR000999">
    <property type="entry name" value="RNase_III_dom"/>
</dbReference>
<keyword evidence="3 9" id="KW-0698">rRNA processing</keyword>
<evidence type="ECO:0000256" key="4">
    <source>
        <dbReference type="ARBA" id="ARBA00022664"/>
    </source>
</evidence>
<comment type="function">
    <text evidence="9">Digests double-stranded RNA. Involved in the processing of primary rRNA transcript to yield the immediate precursors to the large and small rRNAs (23S and 16S). Processes some mRNAs, and tRNAs when they are encoded in the rRNA operon. Processes pre-crRNA and tracrRNA of type II CRISPR loci if present in the organism.</text>
</comment>
<dbReference type="GO" id="GO:0004525">
    <property type="term" value="F:ribonuclease III activity"/>
    <property type="evidence" value="ECO:0007669"/>
    <property type="project" value="UniProtKB-UniRule"/>
</dbReference>
<dbReference type="SUPFAM" id="SSF54768">
    <property type="entry name" value="dsRNA-binding domain-like"/>
    <property type="match status" value="1"/>
</dbReference>
<dbReference type="Pfam" id="PF14622">
    <property type="entry name" value="Ribonucleas_3_3"/>
    <property type="match status" value="1"/>
</dbReference>
<feature type="binding site" evidence="9">
    <location>
        <position position="165"/>
    </location>
    <ligand>
        <name>Mg(2+)</name>
        <dbReference type="ChEBI" id="CHEBI:18420"/>
    </ligand>
</feature>
<keyword evidence="6 9" id="KW-0255">Endonuclease</keyword>
<evidence type="ECO:0000256" key="5">
    <source>
        <dbReference type="ARBA" id="ARBA00022722"/>
    </source>
</evidence>
<keyword evidence="9" id="KW-0819">tRNA processing</keyword>
<dbReference type="InterPro" id="IPR011907">
    <property type="entry name" value="RNase_III"/>
</dbReference>
<name>A0A399CUG3_9BACT</name>
<dbReference type="GO" id="GO:0006397">
    <property type="term" value="P:mRNA processing"/>
    <property type="evidence" value="ECO:0007669"/>
    <property type="project" value="UniProtKB-UniRule"/>
</dbReference>
<dbReference type="OrthoDB" id="9805026at2"/>
<evidence type="ECO:0000256" key="9">
    <source>
        <dbReference type="HAMAP-Rule" id="MF_00104"/>
    </source>
</evidence>
<dbReference type="FunFam" id="1.10.1520.10:FF:000001">
    <property type="entry name" value="Ribonuclease 3"/>
    <property type="match status" value="1"/>
</dbReference>
<dbReference type="NCBIfam" id="TIGR02191">
    <property type="entry name" value="RNaseIII"/>
    <property type="match status" value="1"/>
</dbReference>
<keyword evidence="8 9" id="KW-0694">RNA-binding</keyword>
<evidence type="ECO:0000256" key="7">
    <source>
        <dbReference type="ARBA" id="ARBA00022801"/>
    </source>
</evidence>
<dbReference type="GO" id="GO:0010468">
    <property type="term" value="P:regulation of gene expression"/>
    <property type="evidence" value="ECO:0007669"/>
    <property type="project" value="TreeGrafter"/>
</dbReference>
<comment type="caution">
    <text evidence="13">The sequence shown here is derived from an EMBL/GenBank/DDBJ whole genome shotgun (WGS) entry which is preliminary data.</text>
</comment>
<keyword evidence="9" id="KW-0963">Cytoplasm</keyword>
<dbReference type="InterPro" id="IPR036389">
    <property type="entry name" value="RNase_III_sf"/>
</dbReference>
<reference evidence="13 14" key="1">
    <citation type="journal article" date="2015" name="Int. J. Syst. Evol. Microbiol.">
        <title>Mariniphaga sediminis sp. nov., isolated from coastal sediment.</title>
        <authorList>
            <person name="Wang F.Q."/>
            <person name="Shen Q.Y."/>
            <person name="Chen G.J."/>
            <person name="Du Z.J."/>
        </authorList>
    </citation>
    <scope>NUCLEOTIDE SEQUENCE [LARGE SCALE GENOMIC DNA]</scope>
    <source>
        <strain evidence="13 14">SY21</strain>
    </source>
</reference>
<dbReference type="AlphaFoldDB" id="A0A399CUG3"/>
<dbReference type="SMART" id="SM00358">
    <property type="entry name" value="DSRM"/>
    <property type="match status" value="1"/>
</dbReference>
<comment type="catalytic activity">
    <reaction evidence="1 9">
        <text>Endonucleolytic cleavage to 5'-phosphomonoester.</text>
        <dbReference type="EC" id="3.1.26.3"/>
    </reaction>
</comment>
<feature type="active site" evidence="9">
    <location>
        <position position="100"/>
    </location>
</feature>
<dbReference type="EC" id="3.1.26.3" evidence="9"/>
<evidence type="ECO:0000256" key="2">
    <source>
        <dbReference type="ARBA" id="ARBA00010183"/>
    </source>
</evidence>
<evidence type="ECO:0000313" key="13">
    <source>
        <dbReference type="EMBL" id="RIH62936.1"/>
    </source>
</evidence>
<comment type="subcellular location">
    <subcellularLocation>
        <location evidence="9">Cytoplasm</location>
    </subcellularLocation>
</comment>
<comment type="similarity">
    <text evidence="2">Belongs to the ribonuclease III family.</text>
</comment>
<protein>
    <recommendedName>
        <fullName evidence="9">Ribonuclease 3</fullName>
        <ecNumber evidence="9">3.1.26.3</ecNumber>
    </recommendedName>
    <alternativeName>
        <fullName evidence="9">Ribonuclease III</fullName>
        <shortName evidence="9">RNase III</shortName>
    </alternativeName>
</protein>
<dbReference type="GO" id="GO:0003725">
    <property type="term" value="F:double-stranded RNA binding"/>
    <property type="evidence" value="ECO:0007669"/>
    <property type="project" value="TreeGrafter"/>
</dbReference>
<feature type="binding site" evidence="9">
    <location>
        <position position="96"/>
    </location>
    <ligand>
        <name>Mg(2+)</name>
        <dbReference type="ChEBI" id="CHEBI:18420"/>
    </ligand>
</feature>
<evidence type="ECO:0000256" key="3">
    <source>
        <dbReference type="ARBA" id="ARBA00022552"/>
    </source>
</evidence>
<dbReference type="PROSITE" id="PS00517">
    <property type="entry name" value="RNASE_3_1"/>
    <property type="match status" value="1"/>
</dbReference>
<comment type="subunit">
    <text evidence="9">Homodimer.</text>
</comment>
<evidence type="ECO:0000313" key="14">
    <source>
        <dbReference type="Proteomes" id="UP000266441"/>
    </source>
</evidence>
<evidence type="ECO:0000256" key="6">
    <source>
        <dbReference type="ARBA" id="ARBA00022759"/>
    </source>
</evidence>
<dbReference type="Proteomes" id="UP000266441">
    <property type="component" value="Unassembled WGS sequence"/>
</dbReference>
<dbReference type="Gene3D" id="3.30.160.20">
    <property type="match status" value="1"/>
</dbReference>
<comment type="cofactor">
    <cofactor evidence="9">
        <name>Mg(2+)</name>
        <dbReference type="ChEBI" id="CHEBI:18420"/>
    </cofactor>
</comment>
<dbReference type="PANTHER" id="PTHR11207:SF0">
    <property type="entry name" value="RIBONUCLEASE 3"/>
    <property type="match status" value="1"/>
</dbReference>
<dbReference type="SUPFAM" id="SSF69065">
    <property type="entry name" value="RNase III domain-like"/>
    <property type="match status" value="1"/>
</dbReference>
<sequence>MQCGQTEECKYCNQQYFWFWRAQCNPGFQKTLGFVVRRIAQRIKLFSSPRKEFYLFLKDLLGFYPANLKLYDLAFIHKSASVYDSQGNLVNNERLEFLGDAILGAIIAEFLYNRFPQQDEGFLTKNRSKLVNRPFLTRLTFDMGLNVFIDSNTTKNIDKSHIYGDALEALIGAIYLDTDYQTTKYFVTKKILSQFVNLSEIEQKDTNFKSQLIEWSQKNKKDIRFETIEEPAKDKSKQPRFVAKVQVDNKEMGKGVGTSKKEAQQNAARETLKKLES</sequence>
<keyword evidence="9" id="KW-0460">Magnesium</keyword>
<dbReference type="Gene3D" id="1.10.1520.10">
    <property type="entry name" value="Ribonuclease III domain"/>
    <property type="match status" value="1"/>
</dbReference>
<evidence type="ECO:0000259" key="12">
    <source>
        <dbReference type="PROSITE" id="PS50142"/>
    </source>
</evidence>
<keyword evidence="14" id="KW-1185">Reference proteome</keyword>
<evidence type="ECO:0000259" key="11">
    <source>
        <dbReference type="PROSITE" id="PS50137"/>
    </source>
</evidence>
<dbReference type="Pfam" id="PF00035">
    <property type="entry name" value="dsrm"/>
    <property type="match status" value="1"/>
</dbReference>
<evidence type="ECO:0000256" key="1">
    <source>
        <dbReference type="ARBA" id="ARBA00000109"/>
    </source>
</evidence>
<dbReference type="SMART" id="SM00535">
    <property type="entry name" value="RIBOc"/>
    <property type="match status" value="1"/>
</dbReference>
<dbReference type="PROSITE" id="PS50142">
    <property type="entry name" value="RNASE_3_2"/>
    <property type="match status" value="1"/>
</dbReference>
<feature type="domain" description="DRBM" evidence="11">
    <location>
        <begin position="207"/>
        <end position="277"/>
    </location>
</feature>
<dbReference type="InterPro" id="IPR014720">
    <property type="entry name" value="dsRBD_dom"/>
</dbReference>
<feature type="region of interest" description="Disordered" evidence="10">
    <location>
        <begin position="232"/>
        <end position="277"/>
    </location>
</feature>
<accession>A0A399CUG3</accession>
<keyword evidence="4 9" id="KW-0507">mRNA processing</keyword>
<dbReference type="EMBL" id="QWET01000030">
    <property type="protein sequence ID" value="RIH62936.1"/>
    <property type="molecule type" value="Genomic_DNA"/>
</dbReference>
<dbReference type="GO" id="GO:0008033">
    <property type="term" value="P:tRNA processing"/>
    <property type="evidence" value="ECO:0007669"/>
    <property type="project" value="UniProtKB-KW"/>
</dbReference>
<dbReference type="HAMAP" id="MF_00104">
    <property type="entry name" value="RNase_III"/>
    <property type="match status" value="1"/>
</dbReference>
<dbReference type="GO" id="GO:0005737">
    <property type="term" value="C:cytoplasm"/>
    <property type="evidence" value="ECO:0007669"/>
    <property type="project" value="UniProtKB-SubCell"/>
</dbReference>
<dbReference type="GO" id="GO:0046872">
    <property type="term" value="F:metal ion binding"/>
    <property type="evidence" value="ECO:0007669"/>
    <property type="project" value="UniProtKB-KW"/>
</dbReference>
<keyword evidence="9" id="KW-0479">Metal-binding</keyword>